<evidence type="ECO:0000256" key="1">
    <source>
        <dbReference type="ARBA" id="ARBA00022448"/>
    </source>
</evidence>
<accession>A0A4P6K2H6</accession>
<dbReference type="Gene3D" id="3.40.50.300">
    <property type="entry name" value="P-loop containing nucleotide triphosphate hydrolases"/>
    <property type="match status" value="1"/>
</dbReference>
<evidence type="ECO:0000313" key="7">
    <source>
        <dbReference type="Proteomes" id="UP000290365"/>
    </source>
</evidence>
<dbReference type="Pfam" id="PF08402">
    <property type="entry name" value="TOBE_2"/>
    <property type="match status" value="1"/>
</dbReference>
<dbReference type="InterPro" id="IPR003593">
    <property type="entry name" value="AAA+_ATPase"/>
</dbReference>
<dbReference type="PANTHER" id="PTHR42781:SF4">
    <property type="entry name" value="SPERMIDINE_PUTRESCINE IMPORT ATP-BINDING PROTEIN POTA"/>
    <property type="match status" value="1"/>
</dbReference>
<dbReference type="InterPro" id="IPR013611">
    <property type="entry name" value="Transp-assoc_OB_typ2"/>
</dbReference>
<keyword evidence="7" id="KW-1185">Reference proteome</keyword>
<dbReference type="EMBL" id="CP035758">
    <property type="protein sequence ID" value="QBD82344.1"/>
    <property type="molecule type" value="Genomic_DNA"/>
</dbReference>
<dbReference type="GO" id="GO:0015418">
    <property type="term" value="F:ABC-type quaternary ammonium compound transporting activity"/>
    <property type="evidence" value="ECO:0007669"/>
    <property type="project" value="UniProtKB-EC"/>
</dbReference>
<dbReference type="GO" id="GO:0016887">
    <property type="term" value="F:ATP hydrolysis activity"/>
    <property type="evidence" value="ECO:0007669"/>
    <property type="project" value="InterPro"/>
</dbReference>
<dbReference type="InterPro" id="IPR003439">
    <property type="entry name" value="ABC_transporter-like_ATP-bd"/>
</dbReference>
<evidence type="ECO:0000256" key="4">
    <source>
        <dbReference type="ARBA" id="ARBA00066388"/>
    </source>
</evidence>
<dbReference type="FunFam" id="3.40.50.300:FF:000425">
    <property type="entry name" value="Probable ABC transporter, ATP-binding subunit"/>
    <property type="match status" value="1"/>
</dbReference>
<sequence>MAKLVLDGIVKHLGGKLVVNKLNLEVASGELVCLLGASGCGKTTTLRMIAGFLTPDGGEILLDEKPISRIPPERRPTAMVFQQYALWPHMDVFHNVAFGLQLRKLSKQVIEKRVREALGLVRLEEYARSYPARLSGGQQQRVALARAIVLEPKLLLLDEPLSNLDSKLRIEVREEIREIQQRVGITTIFVTHDQDEALSISDRVAVMLDGHLEQYEPPDKLYRYPRTTYVAGFVGSMNLLHGATRAGRVVIGDIDVPCTWQSAQVEGEVDIAVRPEDVRLVQEGGVEARVKQRMQRGHYQELILDVPWGNLRTFVSNDAEVGAQVQYVFQRALIYQDGVLVQGA</sequence>
<dbReference type="InterPro" id="IPR008995">
    <property type="entry name" value="Mo/tungstate-bd_C_term_dom"/>
</dbReference>
<gene>
    <name evidence="6" type="ORF">EPA93_42775</name>
</gene>
<dbReference type="InterPro" id="IPR050093">
    <property type="entry name" value="ABC_SmlMolc_Importer"/>
</dbReference>
<dbReference type="Proteomes" id="UP000290365">
    <property type="component" value="Chromosome"/>
</dbReference>
<dbReference type="KEGG" id="kbs:EPA93_42775"/>
<dbReference type="PANTHER" id="PTHR42781">
    <property type="entry name" value="SPERMIDINE/PUTRESCINE IMPORT ATP-BINDING PROTEIN POTA"/>
    <property type="match status" value="1"/>
</dbReference>
<keyword evidence="1" id="KW-0813">Transport</keyword>
<dbReference type="EC" id="7.6.2.9" evidence="4"/>
<dbReference type="PROSITE" id="PS50893">
    <property type="entry name" value="ABC_TRANSPORTER_2"/>
    <property type="match status" value="1"/>
</dbReference>
<dbReference type="PROSITE" id="PS00211">
    <property type="entry name" value="ABC_TRANSPORTER_1"/>
    <property type="match status" value="1"/>
</dbReference>
<evidence type="ECO:0000313" key="6">
    <source>
        <dbReference type="EMBL" id="QBD82344.1"/>
    </source>
</evidence>
<dbReference type="Pfam" id="PF00005">
    <property type="entry name" value="ABC_tran"/>
    <property type="match status" value="1"/>
</dbReference>
<dbReference type="SMART" id="SM00382">
    <property type="entry name" value="AAA"/>
    <property type="match status" value="1"/>
</dbReference>
<dbReference type="GO" id="GO:0005524">
    <property type="term" value="F:ATP binding"/>
    <property type="evidence" value="ECO:0007669"/>
    <property type="project" value="UniProtKB-KW"/>
</dbReference>
<protein>
    <recommendedName>
        <fullName evidence="4">ABC-type quaternary amine transporter</fullName>
        <ecNumber evidence="4">7.6.2.9</ecNumber>
    </recommendedName>
</protein>
<dbReference type="OrthoDB" id="9778160at2"/>
<proteinExistence type="predicted"/>
<name>A0A4P6K2H6_KTERU</name>
<dbReference type="SUPFAM" id="SSF50331">
    <property type="entry name" value="MOP-like"/>
    <property type="match status" value="1"/>
</dbReference>
<feature type="domain" description="ABC transporter" evidence="5">
    <location>
        <begin position="4"/>
        <end position="234"/>
    </location>
</feature>
<evidence type="ECO:0000259" key="5">
    <source>
        <dbReference type="PROSITE" id="PS50893"/>
    </source>
</evidence>
<dbReference type="InterPro" id="IPR017871">
    <property type="entry name" value="ABC_transporter-like_CS"/>
</dbReference>
<dbReference type="AlphaFoldDB" id="A0A4P6K2H6"/>
<evidence type="ECO:0000256" key="3">
    <source>
        <dbReference type="ARBA" id="ARBA00022840"/>
    </source>
</evidence>
<keyword evidence="3 6" id="KW-0067">ATP-binding</keyword>
<dbReference type="InterPro" id="IPR027417">
    <property type="entry name" value="P-loop_NTPase"/>
</dbReference>
<dbReference type="SUPFAM" id="SSF52540">
    <property type="entry name" value="P-loop containing nucleoside triphosphate hydrolases"/>
    <property type="match status" value="1"/>
</dbReference>
<dbReference type="Gene3D" id="2.40.50.100">
    <property type="match status" value="1"/>
</dbReference>
<evidence type="ECO:0000256" key="2">
    <source>
        <dbReference type="ARBA" id="ARBA00022741"/>
    </source>
</evidence>
<keyword evidence="2" id="KW-0547">Nucleotide-binding</keyword>
<dbReference type="RefSeq" id="WP_129893413.1">
    <property type="nucleotide sequence ID" value="NZ_CP035758.1"/>
</dbReference>
<organism evidence="6 7">
    <name type="scientific">Ktedonosporobacter rubrisoli</name>
    <dbReference type="NCBI Taxonomy" id="2509675"/>
    <lineage>
        <taxon>Bacteria</taxon>
        <taxon>Bacillati</taxon>
        <taxon>Chloroflexota</taxon>
        <taxon>Ktedonobacteria</taxon>
        <taxon>Ktedonobacterales</taxon>
        <taxon>Ktedonosporobacteraceae</taxon>
        <taxon>Ktedonosporobacter</taxon>
    </lineage>
</organism>
<reference evidence="6 7" key="1">
    <citation type="submission" date="2019-01" db="EMBL/GenBank/DDBJ databases">
        <title>Ktedonosporobacter rubrisoli SCAWS-G2.</title>
        <authorList>
            <person name="Huang Y."/>
            <person name="Yan B."/>
        </authorList>
    </citation>
    <scope>NUCLEOTIDE SEQUENCE [LARGE SCALE GENOMIC DNA]</scope>
    <source>
        <strain evidence="6 7">SCAWS-G2</strain>
    </source>
</reference>
<dbReference type="GO" id="GO:0043190">
    <property type="term" value="C:ATP-binding cassette (ABC) transporter complex"/>
    <property type="evidence" value="ECO:0007669"/>
    <property type="project" value="InterPro"/>
</dbReference>